<dbReference type="InterPro" id="IPR004408">
    <property type="entry name" value="Biotin_CoA_COase_ligase"/>
</dbReference>
<dbReference type="Pfam" id="PF03099">
    <property type="entry name" value="BPL_LplA_LipB"/>
    <property type="match status" value="1"/>
</dbReference>
<feature type="binding site" evidence="9">
    <location>
        <position position="114"/>
    </location>
    <ligand>
        <name>biotin</name>
        <dbReference type="ChEBI" id="CHEBI:57586"/>
    </ligand>
</feature>
<dbReference type="PANTHER" id="PTHR12835:SF5">
    <property type="entry name" value="BIOTIN--PROTEIN LIGASE"/>
    <property type="match status" value="1"/>
</dbReference>
<dbReference type="InterPro" id="IPR003142">
    <property type="entry name" value="BPL_C"/>
</dbReference>
<keyword evidence="6 9" id="KW-0238">DNA-binding</keyword>
<comment type="function">
    <text evidence="9">Acts both as a biotin--[acetyl-CoA-carboxylase] ligase and a repressor.</text>
</comment>
<dbReference type="Gene3D" id="3.30.930.10">
    <property type="entry name" value="Bira Bifunctional Protein, Domain 2"/>
    <property type="match status" value="1"/>
</dbReference>
<evidence type="ECO:0000256" key="5">
    <source>
        <dbReference type="ARBA" id="ARBA00023015"/>
    </source>
</evidence>
<evidence type="ECO:0000313" key="11">
    <source>
        <dbReference type="EMBL" id="MFC5628292.1"/>
    </source>
</evidence>
<dbReference type="CDD" id="cd16442">
    <property type="entry name" value="BPL"/>
    <property type="match status" value="1"/>
</dbReference>
<sequence>MRGKLLQLLSQSKDRFLSGQQISDMLHISRTAVWKHIEELRKNGYEIEAVPRKGYRLRYMPNLASTDEIKSKLQTKAIGRHIVYKKEVTSTQDIAHQLVQEGAEEGTIVIADKQTKGKGRLGRPWHSMEEKGLWFSIILRPDIPPQVAPQLTLLTAVAVQEGLERATDLPVEIKWPNDILLRGKKIAGILTEMHSELDRIQAIVVGIGLNVNQQKTDFPEELSAVATSLSMEANGKVFQRSDVIVSVLEKYEHWYYKYLDQGFFPIKKRWEQLATTIGKEITAKTMRKEVQGIAEGITDEGVLLIRKKDGTLESVYSADID</sequence>
<feature type="domain" description="BPL/LPL catalytic" evidence="10">
    <location>
        <begin position="67"/>
        <end position="259"/>
    </location>
</feature>
<protein>
    <recommendedName>
        <fullName evidence="9">Bifunctional ligase/repressor BirA</fullName>
    </recommendedName>
    <alternativeName>
        <fullName evidence="9">Biotin--[acetyl-CoA-carboxylase] ligase</fullName>
        <ecNumber evidence="9">6.3.4.15</ecNumber>
    </alternativeName>
    <alternativeName>
        <fullName evidence="9">Biotin--protein ligase</fullName>
    </alternativeName>
    <alternativeName>
        <fullName evidence="9">Biotin-[acetyl-CoA carboxylase] synthetase</fullName>
    </alternativeName>
</protein>
<dbReference type="PROSITE" id="PS51733">
    <property type="entry name" value="BPL_LPL_CATALYTIC"/>
    <property type="match status" value="1"/>
</dbReference>
<keyword evidence="12" id="KW-1185">Reference proteome</keyword>
<dbReference type="EC" id="6.3.4.15" evidence="9"/>
<accession>A0ABW0U697</accession>
<dbReference type="RefSeq" id="WP_270897555.1">
    <property type="nucleotide sequence ID" value="NZ_JBHSPF010000018.1"/>
</dbReference>
<dbReference type="SUPFAM" id="SSF46785">
    <property type="entry name" value="Winged helix' DNA-binding domain"/>
    <property type="match status" value="1"/>
</dbReference>
<dbReference type="InterPro" id="IPR008988">
    <property type="entry name" value="Transcriptional_repressor_C"/>
</dbReference>
<feature type="DNA-binding region" description="H-T-H motif" evidence="9">
    <location>
        <begin position="19"/>
        <end position="38"/>
    </location>
</feature>
<keyword evidence="4 9" id="KW-0067">ATP-binding</keyword>
<evidence type="ECO:0000259" key="10">
    <source>
        <dbReference type="PROSITE" id="PS51733"/>
    </source>
</evidence>
<dbReference type="NCBIfam" id="TIGR00121">
    <property type="entry name" value="birA_ligase"/>
    <property type="match status" value="1"/>
</dbReference>
<evidence type="ECO:0000256" key="7">
    <source>
        <dbReference type="ARBA" id="ARBA00023163"/>
    </source>
</evidence>
<gene>
    <name evidence="9" type="primary">birA</name>
    <name evidence="11" type="ORF">ACFPTR_05200</name>
</gene>
<keyword evidence="7 9" id="KW-0804">Transcription</keyword>
<evidence type="ECO:0000256" key="6">
    <source>
        <dbReference type="ARBA" id="ARBA00023125"/>
    </source>
</evidence>
<dbReference type="InterPro" id="IPR030855">
    <property type="entry name" value="Bifunct_BirA"/>
</dbReference>
<dbReference type="InterPro" id="IPR036390">
    <property type="entry name" value="WH_DNA-bd_sf"/>
</dbReference>
<dbReference type="NCBIfam" id="TIGR00122">
    <property type="entry name" value="birA_repr_reg"/>
    <property type="match status" value="1"/>
</dbReference>
<dbReference type="InterPro" id="IPR004409">
    <property type="entry name" value="Biotin_operon_repress_HTH"/>
</dbReference>
<keyword evidence="3 9" id="KW-0547">Nucleotide-binding</keyword>
<dbReference type="CDD" id="cd00090">
    <property type="entry name" value="HTH_ARSR"/>
    <property type="match status" value="1"/>
</dbReference>
<organism evidence="11 12">
    <name type="scientific">Aliibacillus thermotolerans</name>
    <dbReference type="NCBI Taxonomy" id="1834418"/>
    <lineage>
        <taxon>Bacteria</taxon>
        <taxon>Bacillati</taxon>
        <taxon>Bacillota</taxon>
        <taxon>Bacilli</taxon>
        <taxon>Bacillales</taxon>
        <taxon>Bacillaceae</taxon>
        <taxon>Aliibacillus</taxon>
    </lineage>
</organism>
<dbReference type="InterPro" id="IPR011991">
    <property type="entry name" value="ArsR-like_HTH"/>
</dbReference>
<dbReference type="InterPro" id="IPR036388">
    <property type="entry name" value="WH-like_DNA-bd_sf"/>
</dbReference>
<proteinExistence type="inferred from homology"/>
<dbReference type="SUPFAM" id="SSF55681">
    <property type="entry name" value="Class II aaRS and biotin synthetases"/>
    <property type="match status" value="1"/>
</dbReference>
<dbReference type="Gene3D" id="1.10.10.10">
    <property type="entry name" value="Winged helix-like DNA-binding domain superfamily/Winged helix DNA-binding domain"/>
    <property type="match status" value="1"/>
</dbReference>
<dbReference type="GO" id="GO:0004077">
    <property type="term" value="F:biotin--[biotin carboxyl-carrier protein] ligase activity"/>
    <property type="evidence" value="ECO:0007669"/>
    <property type="project" value="UniProtKB-EC"/>
</dbReference>
<dbReference type="Gene3D" id="2.30.30.100">
    <property type="match status" value="1"/>
</dbReference>
<feature type="binding site" evidence="9">
    <location>
        <position position="185"/>
    </location>
    <ligand>
        <name>biotin</name>
        <dbReference type="ChEBI" id="CHEBI:57586"/>
    </ligand>
</feature>
<dbReference type="InterPro" id="IPR045864">
    <property type="entry name" value="aa-tRNA-synth_II/BPL/LPL"/>
</dbReference>
<evidence type="ECO:0000256" key="8">
    <source>
        <dbReference type="ARBA" id="ARBA00023267"/>
    </source>
</evidence>
<dbReference type="Proteomes" id="UP001596143">
    <property type="component" value="Unassembled WGS sequence"/>
</dbReference>
<dbReference type="Pfam" id="PF08279">
    <property type="entry name" value="HTH_11"/>
    <property type="match status" value="1"/>
</dbReference>
<evidence type="ECO:0000313" key="12">
    <source>
        <dbReference type="Proteomes" id="UP001596143"/>
    </source>
</evidence>
<dbReference type="EMBL" id="JBHSPF010000018">
    <property type="protein sequence ID" value="MFC5628292.1"/>
    <property type="molecule type" value="Genomic_DNA"/>
</dbReference>
<evidence type="ECO:0000256" key="2">
    <source>
        <dbReference type="ARBA" id="ARBA00022598"/>
    </source>
</evidence>
<evidence type="ECO:0000256" key="3">
    <source>
        <dbReference type="ARBA" id="ARBA00022741"/>
    </source>
</evidence>
<keyword evidence="5 9" id="KW-0805">Transcription regulation</keyword>
<keyword evidence="1 9" id="KW-0678">Repressor</keyword>
<evidence type="ECO:0000256" key="1">
    <source>
        <dbReference type="ARBA" id="ARBA00022491"/>
    </source>
</evidence>
<comment type="caution">
    <text evidence="11">The sequence shown here is derived from an EMBL/GenBank/DDBJ whole genome shotgun (WGS) entry which is preliminary data.</text>
</comment>
<comment type="catalytic activity">
    <reaction evidence="9">
        <text>biotin + L-lysyl-[protein] + ATP = N(6)-biotinyl-L-lysyl-[protein] + AMP + diphosphate + H(+)</text>
        <dbReference type="Rhea" id="RHEA:11756"/>
        <dbReference type="Rhea" id="RHEA-COMP:9752"/>
        <dbReference type="Rhea" id="RHEA-COMP:10505"/>
        <dbReference type="ChEBI" id="CHEBI:15378"/>
        <dbReference type="ChEBI" id="CHEBI:29969"/>
        <dbReference type="ChEBI" id="CHEBI:30616"/>
        <dbReference type="ChEBI" id="CHEBI:33019"/>
        <dbReference type="ChEBI" id="CHEBI:57586"/>
        <dbReference type="ChEBI" id="CHEBI:83144"/>
        <dbReference type="ChEBI" id="CHEBI:456215"/>
        <dbReference type="EC" id="6.3.4.15"/>
    </reaction>
</comment>
<reference evidence="12" key="1">
    <citation type="journal article" date="2019" name="Int. J. Syst. Evol. Microbiol.">
        <title>The Global Catalogue of Microorganisms (GCM) 10K type strain sequencing project: providing services to taxonomists for standard genome sequencing and annotation.</title>
        <authorList>
            <consortium name="The Broad Institute Genomics Platform"/>
            <consortium name="The Broad Institute Genome Sequencing Center for Infectious Disease"/>
            <person name="Wu L."/>
            <person name="Ma J."/>
        </authorList>
    </citation>
    <scope>NUCLEOTIDE SEQUENCE [LARGE SCALE GENOMIC DNA]</scope>
    <source>
        <strain evidence="12">CGMCC 1.15790</strain>
    </source>
</reference>
<evidence type="ECO:0000256" key="9">
    <source>
        <dbReference type="HAMAP-Rule" id="MF_00978"/>
    </source>
</evidence>
<comment type="caution">
    <text evidence="9">Lacks conserved residue(s) required for the propagation of feature annotation.</text>
</comment>
<comment type="similarity">
    <text evidence="9">Belongs to the biotin--protein ligase family.</text>
</comment>
<dbReference type="InterPro" id="IPR013196">
    <property type="entry name" value="HTH_11"/>
</dbReference>
<dbReference type="SUPFAM" id="SSF50037">
    <property type="entry name" value="C-terminal domain of transcriptional repressors"/>
    <property type="match status" value="1"/>
</dbReference>
<dbReference type="HAMAP" id="MF_00978">
    <property type="entry name" value="Bifunct_BirA"/>
    <property type="match status" value="1"/>
</dbReference>
<name>A0ABW0U697_9BACI</name>
<keyword evidence="8 9" id="KW-0092">Biotin</keyword>
<keyword evidence="2 9" id="KW-0436">Ligase</keyword>
<evidence type="ECO:0000256" key="4">
    <source>
        <dbReference type="ARBA" id="ARBA00022840"/>
    </source>
</evidence>
<dbReference type="PANTHER" id="PTHR12835">
    <property type="entry name" value="BIOTIN PROTEIN LIGASE"/>
    <property type="match status" value="1"/>
</dbReference>
<dbReference type="Pfam" id="PF02237">
    <property type="entry name" value="BPL_C"/>
    <property type="match status" value="1"/>
</dbReference>
<dbReference type="InterPro" id="IPR004143">
    <property type="entry name" value="BPL_LPL_catalytic"/>
</dbReference>